<dbReference type="PANTHER" id="PTHR30487:SF0">
    <property type="entry name" value="PREPILIN LEADER PEPTIDASE_N-METHYLTRANSFERASE-RELATED"/>
    <property type="match status" value="1"/>
</dbReference>
<protein>
    <submittedName>
        <fullName evidence="4">Prepilin peptidase</fullName>
    </submittedName>
</protein>
<keyword evidence="2" id="KW-1133">Transmembrane helix</keyword>
<feature type="transmembrane region" description="Helical" evidence="2">
    <location>
        <begin position="89"/>
        <end position="113"/>
    </location>
</feature>
<feature type="transmembrane region" description="Helical" evidence="2">
    <location>
        <begin position="24"/>
        <end position="42"/>
    </location>
</feature>
<evidence type="ECO:0000256" key="1">
    <source>
        <dbReference type="ARBA" id="ARBA00005801"/>
    </source>
</evidence>
<feature type="transmembrane region" description="Helical" evidence="2">
    <location>
        <begin position="49"/>
        <end position="69"/>
    </location>
</feature>
<dbReference type="PANTHER" id="PTHR30487">
    <property type="entry name" value="TYPE 4 PREPILIN-LIKE PROTEINS LEADER PEPTIDE-PROCESSING ENZYME"/>
    <property type="match status" value="1"/>
</dbReference>
<accession>A0A4U0F9G4</accession>
<dbReference type="GO" id="GO:0005886">
    <property type="term" value="C:plasma membrane"/>
    <property type="evidence" value="ECO:0007669"/>
    <property type="project" value="TreeGrafter"/>
</dbReference>
<evidence type="ECO:0000313" key="4">
    <source>
        <dbReference type="EMBL" id="TJY40724.1"/>
    </source>
</evidence>
<dbReference type="GO" id="GO:0006465">
    <property type="term" value="P:signal peptide processing"/>
    <property type="evidence" value="ECO:0007669"/>
    <property type="project" value="TreeGrafter"/>
</dbReference>
<comment type="similarity">
    <text evidence="1">Belongs to the peptidase A24 family.</text>
</comment>
<dbReference type="Proteomes" id="UP000309673">
    <property type="component" value="Unassembled WGS sequence"/>
</dbReference>
<sequence>MWADILLLFVLAVCVVTDLRSRKIYNLVIFPSLIFAIGVHALTEGWTGLGQALLGFAAGLGILLLPYLLGGMGAGDVKLLALVGALKGVGFVFATSIYMALLGAIMAVFVVLFKNGIRERLRYIGFVLLCLRVGVKPSLRGHWTSGAYPYGVAIAGGSVACLVLKGWGAG</sequence>
<dbReference type="RefSeq" id="WP_136778914.1">
    <property type="nucleotide sequence ID" value="NZ_SUPK01000008.1"/>
</dbReference>
<dbReference type="EMBL" id="SUPK01000008">
    <property type="protein sequence ID" value="TJY40724.1"/>
    <property type="molecule type" value="Genomic_DNA"/>
</dbReference>
<comment type="caution">
    <text evidence="4">The sequence shown here is derived from an EMBL/GenBank/DDBJ whole genome shotgun (WGS) entry which is preliminary data.</text>
</comment>
<dbReference type="InterPro" id="IPR050882">
    <property type="entry name" value="Prepilin_peptidase/N-MTase"/>
</dbReference>
<name>A0A4U0F9G4_9BACL</name>
<keyword evidence="5" id="KW-1185">Reference proteome</keyword>
<gene>
    <name evidence="4" type="ORF">E5161_16385</name>
</gene>
<organism evidence="4 5">
    <name type="scientific">Cohnella pontilimi</name>
    <dbReference type="NCBI Taxonomy" id="2564100"/>
    <lineage>
        <taxon>Bacteria</taxon>
        <taxon>Bacillati</taxon>
        <taxon>Bacillota</taxon>
        <taxon>Bacilli</taxon>
        <taxon>Bacillales</taxon>
        <taxon>Paenibacillaceae</taxon>
        <taxon>Cohnella</taxon>
    </lineage>
</organism>
<dbReference type="OrthoDB" id="5508079at2"/>
<dbReference type="InterPro" id="IPR000045">
    <property type="entry name" value="Prepilin_IV_endopep_pep"/>
</dbReference>
<dbReference type="Pfam" id="PF01478">
    <property type="entry name" value="Peptidase_A24"/>
    <property type="match status" value="1"/>
</dbReference>
<evidence type="ECO:0000259" key="3">
    <source>
        <dbReference type="Pfam" id="PF01478"/>
    </source>
</evidence>
<dbReference type="AlphaFoldDB" id="A0A4U0F9G4"/>
<keyword evidence="2" id="KW-0472">Membrane</keyword>
<evidence type="ECO:0000256" key="2">
    <source>
        <dbReference type="SAM" id="Phobius"/>
    </source>
</evidence>
<dbReference type="GO" id="GO:0004190">
    <property type="term" value="F:aspartic-type endopeptidase activity"/>
    <property type="evidence" value="ECO:0007669"/>
    <property type="project" value="InterPro"/>
</dbReference>
<reference evidence="4 5" key="1">
    <citation type="submission" date="2019-04" db="EMBL/GenBank/DDBJ databases">
        <title>Cohnella sp. nov., isolated from soil.</title>
        <authorList>
            <person name="Kim W."/>
        </authorList>
    </citation>
    <scope>NUCLEOTIDE SEQUENCE [LARGE SCALE GENOMIC DNA]</scope>
    <source>
        <strain evidence="4 5">CAU 1483</strain>
    </source>
</reference>
<evidence type="ECO:0000313" key="5">
    <source>
        <dbReference type="Proteomes" id="UP000309673"/>
    </source>
</evidence>
<dbReference type="Gene3D" id="1.20.120.1220">
    <property type="match status" value="1"/>
</dbReference>
<feature type="domain" description="Prepilin type IV endopeptidase peptidase" evidence="3">
    <location>
        <begin position="5"/>
        <end position="108"/>
    </location>
</feature>
<keyword evidence="2" id="KW-0812">Transmembrane</keyword>
<proteinExistence type="inferred from homology"/>